<gene>
    <name evidence="1" type="ORF">V4C55_26130</name>
</gene>
<dbReference type="Proteomes" id="UP001494588">
    <property type="component" value="Unassembled WGS sequence"/>
</dbReference>
<dbReference type="RefSeq" id="WP_201652615.1">
    <property type="nucleotide sequence ID" value="NZ_CAJHCS010000016.1"/>
</dbReference>
<reference evidence="1 2" key="1">
    <citation type="submission" date="2024-01" db="EMBL/GenBank/DDBJ databases">
        <title>The diversity of rhizobia nodulating Mimosa spp. in eleven states of Brazil covering several biomes is determined by host plant, location, and edaphic factors.</title>
        <authorList>
            <person name="Rouws L."/>
            <person name="Barauna A."/>
            <person name="Beukes C."/>
            <person name="De Faria S.M."/>
            <person name="Gross E."/>
            <person name="Dos Reis Junior F.B."/>
            <person name="Simon M."/>
            <person name="Maluk M."/>
            <person name="Odee D.W."/>
            <person name="Kenicer G."/>
            <person name="Young J.P.W."/>
            <person name="Reis V.M."/>
            <person name="Zilli J."/>
            <person name="James E.K."/>
        </authorList>
    </citation>
    <scope>NUCLEOTIDE SEQUENCE [LARGE SCALE GENOMIC DNA]</scope>
    <source>
        <strain evidence="1 2">JPY77</strain>
    </source>
</reference>
<sequence>MSKPADKIRSNVSIGAYQQAYLLGVNALETAKSDRSDIVAALRDLTARLRSECMERAIQKMDFGPEYEALERLLRNSNELTGQDMYGFPK</sequence>
<name>A0ABU9QID0_9BURK</name>
<comment type="caution">
    <text evidence="1">The sequence shown here is derived from an EMBL/GenBank/DDBJ whole genome shotgun (WGS) entry which is preliminary data.</text>
</comment>
<proteinExistence type="predicted"/>
<evidence type="ECO:0000313" key="1">
    <source>
        <dbReference type="EMBL" id="MEM5289215.1"/>
    </source>
</evidence>
<evidence type="ECO:0000313" key="2">
    <source>
        <dbReference type="Proteomes" id="UP001494588"/>
    </source>
</evidence>
<organism evidence="1 2">
    <name type="scientific">Paraburkholderia sabiae</name>
    <dbReference type="NCBI Taxonomy" id="273251"/>
    <lineage>
        <taxon>Bacteria</taxon>
        <taxon>Pseudomonadati</taxon>
        <taxon>Pseudomonadota</taxon>
        <taxon>Betaproteobacteria</taxon>
        <taxon>Burkholderiales</taxon>
        <taxon>Burkholderiaceae</taxon>
        <taxon>Paraburkholderia</taxon>
    </lineage>
</organism>
<accession>A0ABU9QID0</accession>
<keyword evidence="2" id="KW-1185">Reference proteome</keyword>
<protein>
    <submittedName>
        <fullName evidence="1">Uncharacterized protein</fullName>
    </submittedName>
</protein>
<dbReference type="EMBL" id="JAZHGC010000024">
    <property type="protein sequence ID" value="MEM5289215.1"/>
    <property type="molecule type" value="Genomic_DNA"/>
</dbReference>